<protein>
    <submittedName>
        <fullName evidence="2">Uncharacterized protein</fullName>
    </submittedName>
</protein>
<evidence type="ECO:0000313" key="3">
    <source>
        <dbReference type="Proteomes" id="UP001150062"/>
    </source>
</evidence>
<comment type="caution">
    <text evidence="2">The sequence shown here is derived from an EMBL/GenBank/DDBJ whole genome shotgun (WGS) entry which is preliminary data.</text>
</comment>
<organism evidence="2 3">
    <name type="scientific">Anaeramoeba flamelloides</name>
    <dbReference type="NCBI Taxonomy" id="1746091"/>
    <lineage>
        <taxon>Eukaryota</taxon>
        <taxon>Metamonada</taxon>
        <taxon>Anaeramoebidae</taxon>
        <taxon>Anaeramoeba</taxon>
    </lineage>
</organism>
<reference evidence="2" key="1">
    <citation type="submission" date="2022-08" db="EMBL/GenBank/DDBJ databases">
        <title>Novel sulfate-reducing endosymbionts in the free-living metamonad Anaeramoeba.</title>
        <authorList>
            <person name="Jerlstrom-Hultqvist J."/>
            <person name="Cepicka I."/>
            <person name="Gallot-Lavallee L."/>
            <person name="Salas-Leiva D."/>
            <person name="Curtis B.A."/>
            <person name="Zahonova K."/>
            <person name="Pipaliya S."/>
            <person name="Dacks J."/>
            <person name="Roger A.J."/>
        </authorList>
    </citation>
    <scope>NUCLEOTIDE SEQUENCE</scope>
    <source>
        <strain evidence="2">Schooner1</strain>
    </source>
</reference>
<evidence type="ECO:0000313" key="2">
    <source>
        <dbReference type="EMBL" id="KAJ6226110.1"/>
    </source>
</evidence>
<name>A0ABQ8X158_9EUKA</name>
<gene>
    <name evidence="2" type="ORF">M0813_01079</name>
</gene>
<sequence>MSFGILPILFLGLGLMLFAKKSIKKRLLNSKSNEEMKIEKEVDSAIINQPSNNLDNNNPIEIEIEPKETNNSIPKIQIIKVKNQVNPQDFKITLNLNKKSSEYFLRSYDSLWIKDQYWENRLGPLLSDEDLKELQDYAHKRILEPFGDNFFEINMSGTRRYTVQQYFFGPDPFKTFTRMRIFCEKQLDCLSSNESNYQIILKCLYKMTNWSHHNEKNNSRCKRLEKDDLFATIDLRKNKKQDKEETNLEIIYEYKNGNSLSLILNELDIGIKKDQNRIDAWNKEKRKKEKTPPTKYPDELRLYLENVTLKNKSLSCKELSIKCRELFLN</sequence>
<evidence type="ECO:0000256" key="1">
    <source>
        <dbReference type="SAM" id="SignalP"/>
    </source>
</evidence>
<feature type="signal peptide" evidence="1">
    <location>
        <begin position="1"/>
        <end position="19"/>
    </location>
</feature>
<proteinExistence type="predicted"/>
<dbReference type="Proteomes" id="UP001150062">
    <property type="component" value="Unassembled WGS sequence"/>
</dbReference>
<keyword evidence="3" id="KW-1185">Reference proteome</keyword>
<dbReference type="EMBL" id="JAOAOG010000346">
    <property type="protein sequence ID" value="KAJ6226110.1"/>
    <property type="molecule type" value="Genomic_DNA"/>
</dbReference>
<keyword evidence="1" id="KW-0732">Signal</keyword>
<feature type="chain" id="PRO_5045828961" evidence="1">
    <location>
        <begin position="20"/>
        <end position="329"/>
    </location>
</feature>
<accession>A0ABQ8X158</accession>